<feature type="region of interest" description="Disordered" evidence="2">
    <location>
        <begin position="265"/>
        <end position="322"/>
    </location>
</feature>
<dbReference type="GO" id="GO:0005524">
    <property type="term" value="F:ATP binding"/>
    <property type="evidence" value="ECO:0007669"/>
    <property type="project" value="UniProtKB-UniRule"/>
</dbReference>
<dbReference type="SUPFAM" id="SSF56112">
    <property type="entry name" value="Protein kinase-like (PK-like)"/>
    <property type="match status" value="1"/>
</dbReference>
<dbReference type="Pfam" id="PF00069">
    <property type="entry name" value="Pkinase"/>
    <property type="match status" value="1"/>
</dbReference>
<reference evidence="5 6" key="1">
    <citation type="submission" date="2019-04" db="EMBL/GenBank/DDBJ databases">
        <title>Deinococcus metalilatus MA1002 mutant No.5.</title>
        <authorList>
            <person name="Park W."/>
            <person name="Park C."/>
        </authorList>
    </citation>
    <scope>NUCLEOTIDE SEQUENCE [LARGE SCALE GENOMIC DNA]</scope>
    <source>
        <strain evidence="5 6">MA1002-m5</strain>
    </source>
</reference>
<keyword evidence="1" id="KW-0067">ATP-binding</keyword>
<dbReference type="RefSeq" id="WP_129120428.1">
    <property type="nucleotide sequence ID" value="NZ_BSUI01000037.1"/>
</dbReference>
<keyword evidence="7" id="KW-1185">Reference proteome</keyword>
<dbReference type="PANTHER" id="PTHR44329">
    <property type="entry name" value="SERINE/THREONINE-PROTEIN KINASE TNNI3K-RELATED"/>
    <property type="match status" value="1"/>
</dbReference>
<comment type="caution">
    <text evidence="5">The sequence shown here is derived from an EMBL/GenBank/DDBJ whole genome shotgun (WGS) entry which is preliminary data.</text>
</comment>
<dbReference type="AlphaFoldDB" id="A0AAJ5F212"/>
<reference evidence="4 7" key="2">
    <citation type="submission" date="2020-08" db="EMBL/GenBank/DDBJ databases">
        <title>Genomic Encyclopedia of Type Strains, Phase IV (KMG-IV): sequencing the most valuable type-strain genomes for metagenomic binning, comparative biology and taxonomic classification.</title>
        <authorList>
            <person name="Goeker M."/>
        </authorList>
    </citation>
    <scope>NUCLEOTIDE SEQUENCE [LARGE SCALE GENOMIC DNA]</scope>
    <source>
        <strain evidence="4 7">DSM 105434</strain>
    </source>
</reference>
<feature type="domain" description="Protein kinase" evidence="3">
    <location>
        <begin position="10"/>
        <end position="261"/>
    </location>
</feature>
<sequence length="322" mass="34947">MTSERSIPGYKLLHLLGRGHTALVHLAQDAQGRQVALKIPLEETLRVQEAAERFGNEVRLSLQFRHPHIVPGYAGTAFGPRAFVALGYYPEGTLCDVLTRRAGEKLPLEEALRILADIASGLTYLHRLGAVHQDVKTQNVYLAGGRAALGDLGSTYFTAQGGQSSGSPFYMAPEIYRGESSSPASDVYSLGVLAYELLSGQRPHQGNSYEELMVAHLTRFVPPLSHLNPQVPRPVARLAELALAKRPQDRPPADALRQALLKALGEPPEDETPTEAESPAPVTAARQTGRHSQSAPPPPCSLAAPAPEERGGTRWNPFKRRK</sequence>
<dbReference type="Gene3D" id="3.30.200.20">
    <property type="entry name" value="Phosphorylase Kinase, domain 1"/>
    <property type="match status" value="1"/>
</dbReference>
<keyword evidence="1" id="KW-0547">Nucleotide-binding</keyword>
<protein>
    <submittedName>
        <fullName evidence="4 5">Serine/threonine-protein kinase</fullName>
        <ecNumber evidence="4">2.7.11.1</ecNumber>
    </submittedName>
</protein>
<dbReference type="InterPro" id="IPR051681">
    <property type="entry name" value="Ser/Thr_Kinases-Pseudokinases"/>
</dbReference>
<feature type="compositionally biased region" description="Low complexity" evidence="2">
    <location>
        <begin position="275"/>
        <end position="285"/>
    </location>
</feature>
<keyword evidence="4" id="KW-0808">Transferase</keyword>
<dbReference type="Proteomes" id="UP000308000">
    <property type="component" value="Unassembled WGS sequence"/>
</dbReference>
<dbReference type="EC" id="2.7.11.1" evidence="4"/>
<feature type="binding site" evidence="1">
    <location>
        <position position="38"/>
    </location>
    <ligand>
        <name>ATP</name>
        <dbReference type="ChEBI" id="CHEBI:30616"/>
    </ligand>
</feature>
<dbReference type="Gene3D" id="1.10.510.10">
    <property type="entry name" value="Transferase(Phosphotransferase) domain 1"/>
    <property type="match status" value="1"/>
</dbReference>
<evidence type="ECO:0000313" key="4">
    <source>
        <dbReference type="EMBL" id="MBB5297176.1"/>
    </source>
</evidence>
<evidence type="ECO:0000313" key="7">
    <source>
        <dbReference type="Proteomes" id="UP000536909"/>
    </source>
</evidence>
<name>A0AAJ5F212_9DEIO</name>
<accession>A0AAJ5F212</accession>
<dbReference type="EMBL" id="VBRC01000019">
    <property type="protein sequence ID" value="TLK21995.1"/>
    <property type="molecule type" value="Genomic_DNA"/>
</dbReference>
<dbReference type="PROSITE" id="PS00107">
    <property type="entry name" value="PROTEIN_KINASE_ATP"/>
    <property type="match status" value="1"/>
</dbReference>
<dbReference type="InterPro" id="IPR011009">
    <property type="entry name" value="Kinase-like_dom_sf"/>
</dbReference>
<dbReference type="InterPro" id="IPR017441">
    <property type="entry name" value="Protein_kinase_ATP_BS"/>
</dbReference>
<dbReference type="InterPro" id="IPR000719">
    <property type="entry name" value="Prot_kinase_dom"/>
</dbReference>
<dbReference type="EMBL" id="JACHFV010000018">
    <property type="protein sequence ID" value="MBB5297176.1"/>
    <property type="molecule type" value="Genomic_DNA"/>
</dbReference>
<evidence type="ECO:0000259" key="3">
    <source>
        <dbReference type="PROSITE" id="PS50011"/>
    </source>
</evidence>
<gene>
    <name evidence="5" type="ORF">FCS05_18550</name>
    <name evidence="4" type="ORF">HNQ10_004043</name>
</gene>
<keyword evidence="5" id="KW-0723">Serine/threonine-protein kinase</keyword>
<keyword evidence="5" id="KW-0418">Kinase</keyword>
<dbReference type="PROSITE" id="PS50011">
    <property type="entry name" value="PROTEIN_KINASE_DOM"/>
    <property type="match status" value="1"/>
</dbReference>
<dbReference type="GO" id="GO:0004674">
    <property type="term" value="F:protein serine/threonine kinase activity"/>
    <property type="evidence" value="ECO:0007669"/>
    <property type="project" value="UniProtKB-KW"/>
</dbReference>
<evidence type="ECO:0000256" key="1">
    <source>
        <dbReference type="PROSITE-ProRule" id="PRU10141"/>
    </source>
</evidence>
<dbReference type="SMART" id="SM00220">
    <property type="entry name" value="S_TKc"/>
    <property type="match status" value="1"/>
</dbReference>
<evidence type="ECO:0000313" key="5">
    <source>
        <dbReference type="EMBL" id="TLK21995.1"/>
    </source>
</evidence>
<dbReference type="Proteomes" id="UP000536909">
    <property type="component" value="Unassembled WGS sequence"/>
</dbReference>
<evidence type="ECO:0000256" key="2">
    <source>
        <dbReference type="SAM" id="MobiDB-lite"/>
    </source>
</evidence>
<organism evidence="5 6">
    <name type="scientific">Deinococcus metallilatus</name>
    <dbReference type="NCBI Taxonomy" id="1211322"/>
    <lineage>
        <taxon>Bacteria</taxon>
        <taxon>Thermotogati</taxon>
        <taxon>Deinococcota</taxon>
        <taxon>Deinococci</taxon>
        <taxon>Deinococcales</taxon>
        <taxon>Deinococcaceae</taxon>
        <taxon>Deinococcus</taxon>
    </lineage>
</organism>
<dbReference type="CDD" id="cd14014">
    <property type="entry name" value="STKc_PknB_like"/>
    <property type="match status" value="1"/>
</dbReference>
<proteinExistence type="predicted"/>
<evidence type="ECO:0000313" key="6">
    <source>
        <dbReference type="Proteomes" id="UP000308000"/>
    </source>
</evidence>